<feature type="compositionally biased region" description="Polar residues" evidence="1">
    <location>
        <begin position="81"/>
        <end position="94"/>
    </location>
</feature>
<dbReference type="RefSeq" id="WP_344824576.1">
    <property type="nucleotide sequence ID" value="NZ_BAABEZ010000022.1"/>
</dbReference>
<gene>
    <name evidence="2" type="ORF">GCM10023092_14200</name>
</gene>
<protein>
    <submittedName>
        <fullName evidence="2">Uncharacterized protein</fullName>
    </submittedName>
</protein>
<feature type="region of interest" description="Disordered" evidence="1">
    <location>
        <begin position="72"/>
        <end position="95"/>
    </location>
</feature>
<evidence type="ECO:0000313" key="3">
    <source>
        <dbReference type="Proteomes" id="UP001501410"/>
    </source>
</evidence>
<keyword evidence="3" id="KW-1185">Reference proteome</keyword>
<organism evidence="2 3">
    <name type="scientific">Rurimicrobium arvi</name>
    <dbReference type="NCBI Taxonomy" id="2049916"/>
    <lineage>
        <taxon>Bacteria</taxon>
        <taxon>Pseudomonadati</taxon>
        <taxon>Bacteroidota</taxon>
        <taxon>Chitinophagia</taxon>
        <taxon>Chitinophagales</taxon>
        <taxon>Chitinophagaceae</taxon>
        <taxon>Rurimicrobium</taxon>
    </lineage>
</organism>
<name>A0ABP8MP01_9BACT</name>
<evidence type="ECO:0000313" key="2">
    <source>
        <dbReference type="EMBL" id="GAA4453602.1"/>
    </source>
</evidence>
<dbReference type="Proteomes" id="UP001501410">
    <property type="component" value="Unassembled WGS sequence"/>
</dbReference>
<accession>A0ABP8MP01</accession>
<dbReference type="EMBL" id="BAABEZ010000022">
    <property type="protein sequence ID" value="GAA4453602.1"/>
    <property type="molecule type" value="Genomic_DNA"/>
</dbReference>
<sequence>MFRILPFLTRNGVHKFLQLLLLICLSGVQRGQFALPAELRVCARNIYRHKGDPRQTLQQKYFPATTENLSAEEASEFEPGTSFTGPGTSAQSGKYSVPPQALIYVSSSGSLTTRRYLLYGHLLI</sequence>
<proteinExistence type="predicted"/>
<reference evidence="3" key="1">
    <citation type="journal article" date="2019" name="Int. J. Syst. Evol. Microbiol.">
        <title>The Global Catalogue of Microorganisms (GCM) 10K type strain sequencing project: providing services to taxonomists for standard genome sequencing and annotation.</title>
        <authorList>
            <consortium name="The Broad Institute Genomics Platform"/>
            <consortium name="The Broad Institute Genome Sequencing Center for Infectious Disease"/>
            <person name="Wu L."/>
            <person name="Ma J."/>
        </authorList>
    </citation>
    <scope>NUCLEOTIDE SEQUENCE [LARGE SCALE GENOMIC DNA]</scope>
    <source>
        <strain evidence="3">JCM 31921</strain>
    </source>
</reference>
<evidence type="ECO:0000256" key="1">
    <source>
        <dbReference type="SAM" id="MobiDB-lite"/>
    </source>
</evidence>
<comment type="caution">
    <text evidence="2">The sequence shown here is derived from an EMBL/GenBank/DDBJ whole genome shotgun (WGS) entry which is preliminary data.</text>
</comment>